<feature type="region of interest" description="Disordered" evidence="1">
    <location>
        <begin position="165"/>
        <end position="184"/>
    </location>
</feature>
<feature type="compositionally biased region" description="Polar residues" evidence="1">
    <location>
        <begin position="8"/>
        <end position="18"/>
    </location>
</feature>
<dbReference type="EnsemblPlants" id="PGSC0003DMT400087921">
    <property type="protein sequence ID" value="PGSC0003DMT400087921"/>
    <property type="gene ID" value="PGSC0003DMG400037492"/>
</dbReference>
<dbReference type="Gramene" id="PGSC0003DMT400087921">
    <property type="protein sequence ID" value="PGSC0003DMT400087921"/>
    <property type="gene ID" value="PGSC0003DMG400037492"/>
</dbReference>
<feature type="region of interest" description="Disordered" evidence="1">
    <location>
        <begin position="1"/>
        <end position="20"/>
    </location>
</feature>
<evidence type="ECO:0000313" key="3">
    <source>
        <dbReference type="Proteomes" id="UP000011115"/>
    </source>
</evidence>
<reference evidence="2" key="2">
    <citation type="submission" date="2015-06" db="UniProtKB">
        <authorList>
            <consortium name="EnsemblPlants"/>
        </authorList>
    </citation>
    <scope>IDENTIFICATION</scope>
    <source>
        <strain evidence="2">DM1-3 516 R44</strain>
    </source>
</reference>
<sequence length="214" mass="23538">MGPALPRTSRSILRSSPPKSKGFIHRFCDQDLPNKWKGTIRKLLEEVKVSGKKVRSHSGDQHCSRDTDTSGTIYVQITPTSSIDIQRIKADYLRDDTVRMKLQLQDTTLIVDPKMLASKANTPTPSLEEPGIFSPSIAPSVSATPVVPSSSVAIPSLTPITYASVQSPMPRSEPTSSVQPKIDGSVDVVNVDVERFDDHLVEENVEEELRSEED</sequence>
<dbReference type="InParanoid" id="M1DEV1"/>
<evidence type="ECO:0000313" key="2">
    <source>
        <dbReference type="EnsemblPlants" id="PGSC0003DMT400087921"/>
    </source>
</evidence>
<dbReference type="PaxDb" id="4113-PGSC0003DMT400087921"/>
<accession>M1DEV1</accession>
<evidence type="ECO:0000256" key="1">
    <source>
        <dbReference type="SAM" id="MobiDB-lite"/>
    </source>
</evidence>
<dbReference type="AlphaFoldDB" id="M1DEV1"/>
<proteinExistence type="predicted"/>
<feature type="compositionally biased region" description="Polar residues" evidence="1">
    <location>
        <begin position="165"/>
        <end position="179"/>
    </location>
</feature>
<reference evidence="3" key="1">
    <citation type="journal article" date="2011" name="Nature">
        <title>Genome sequence and analysis of the tuber crop potato.</title>
        <authorList>
            <consortium name="The Potato Genome Sequencing Consortium"/>
        </authorList>
    </citation>
    <scope>NUCLEOTIDE SEQUENCE [LARGE SCALE GENOMIC DNA]</scope>
    <source>
        <strain evidence="3">cv. DM1-3 516 R44</strain>
    </source>
</reference>
<dbReference type="HOGENOM" id="CLU_1290966_0_0_1"/>
<dbReference type="Proteomes" id="UP000011115">
    <property type="component" value="Unassembled WGS sequence"/>
</dbReference>
<organism evidence="2 3">
    <name type="scientific">Solanum tuberosum</name>
    <name type="common">Potato</name>
    <dbReference type="NCBI Taxonomy" id="4113"/>
    <lineage>
        <taxon>Eukaryota</taxon>
        <taxon>Viridiplantae</taxon>
        <taxon>Streptophyta</taxon>
        <taxon>Embryophyta</taxon>
        <taxon>Tracheophyta</taxon>
        <taxon>Spermatophyta</taxon>
        <taxon>Magnoliopsida</taxon>
        <taxon>eudicotyledons</taxon>
        <taxon>Gunneridae</taxon>
        <taxon>Pentapetalae</taxon>
        <taxon>asterids</taxon>
        <taxon>lamiids</taxon>
        <taxon>Solanales</taxon>
        <taxon>Solanaceae</taxon>
        <taxon>Solanoideae</taxon>
        <taxon>Solaneae</taxon>
        <taxon>Solanum</taxon>
    </lineage>
</organism>
<name>M1DEV1_SOLTU</name>
<protein>
    <recommendedName>
        <fullName evidence="4">Polyprotein protein</fullName>
    </recommendedName>
</protein>
<keyword evidence="3" id="KW-1185">Reference proteome</keyword>
<evidence type="ECO:0008006" key="4">
    <source>
        <dbReference type="Google" id="ProtNLM"/>
    </source>
</evidence>